<evidence type="ECO:0000313" key="8">
    <source>
        <dbReference type="Proteomes" id="UP001293254"/>
    </source>
</evidence>
<reference evidence="7" key="2">
    <citation type="journal article" date="2024" name="Plant">
        <title>Genomic evolution and insights into agronomic trait innovations of Sesamum species.</title>
        <authorList>
            <person name="Miao H."/>
            <person name="Wang L."/>
            <person name="Qu L."/>
            <person name="Liu H."/>
            <person name="Sun Y."/>
            <person name="Le M."/>
            <person name="Wang Q."/>
            <person name="Wei S."/>
            <person name="Zheng Y."/>
            <person name="Lin W."/>
            <person name="Duan Y."/>
            <person name="Cao H."/>
            <person name="Xiong S."/>
            <person name="Wang X."/>
            <person name="Wei L."/>
            <person name="Li C."/>
            <person name="Ma Q."/>
            <person name="Ju M."/>
            <person name="Zhao R."/>
            <person name="Li G."/>
            <person name="Mu C."/>
            <person name="Tian Q."/>
            <person name="Mei H."/>
            <person name="Zhang T."/>
            <person name="Gao T."/>
            <person name="Zhang H."/>
        </authorList>
    </citation>
    <scope>NUCLEOTIDE SEQUENCE</scope>
    <source>
        <strain evidence="7">3651</strain>
    </source>
</reference>
<evidence type="ECO:0000313" key="7">
    <source>
        <dbReference type="EMBL" id="KAK4420022.1"/>
    </source>
</evidence>
<dbReference type="Pfam" id="PF01412">
    <property type="entry name" value="ArfGap"/>
    <property type="match status" value="1"/>
</dbReference>
<feature type="domain" description="Arf-GAP" evidence="6">
    <location>
        <begin position="12"/>
        <end position="130"/>
    </location>
</feature>
<dbReference type="InterPro" id="IPR044820">
    <property type="entry name" value="AGD14-like"/>
</dbReference>
<evidence type="ECO:0000259" key="6">
    <source>
        <dbReference type="PROSITE" id="PS50115"/>
    </source>
</evidence>
<dbReference type="EMBL" id="JACGWO010000009">
    <property type="protein sequence ID" value="KAK4420022.1"/>
    <property type="molecule type" value="Genomic_DNA"/>
</dbReference>
<protein>
    <submittedName>
        <fullName evidence="7">ADP-ribosylation factor GTPase-activating protein AGD14</fullName>
    </submittedName>
</protein>
<dbReference type="InterPro" id="IPR037278">
    <property type="entry name" value="ARFGAP/RecO"/>
</dbReference>
<keyword evidence="8" id="KW-1185">Reference proteome</keyword>
<evidence type="ECO:0000256" key="3">
    <source>
        <dbReference type="ARBA" id="ARBA00022833"/>
    </source>
</evidence>
<dbReference type="GO" id="GO:0005096">
    <property type="term" value="F:GTPase activator activity"/>
    <property type="evidence" value="ECO:0007669"/>
    <property type="project" value="InterPro"/>
</dbReference>
<dbReference type="SUPFAM" id="SSF57863">
    <property type="entry name" value="ArfGap/RecO-like zinc finger"/>
    <property type="match status" value="1"/>
</dbReference>
<dbReference type="FunFam" id="1.10.220.150:FF:000005">
    <property type="entry name" value="Arf-GAP domain and FG repeat-containing protein 1"/>
    <property type="match status" value="1"/>
</dbReference>
<dbReference type="Proteomes" id="UP001293254">
    <property type="component" value="Unassembled WGS sequence"/>
</dbReference>
<dbReference type="PANTHER" id="PTHR46085:SF16">
    <property type="entry name" value="ARFGAP_RECO-LIKE ZINC FINGER DOMAIN-CONTAINING PROTEIN"/>
    <property type="match status" value="1"/>
</dbReference>
<dbReference type="InterPro" id="IPR038508">
    <property type="entry name" value="ArfGAP_dom_sf"/>
</dbReference>
<dbReference type="PRINTS" id="PR00405">
    <property type="entry name" value="REVINTRACTNG"/>
</dbReference>
<feature type="region of interest" description="Disordered" evidence="5">
    <location>
        <begin position="644"/>
        <end position="665"/>
    </location>
</feature>
<keyword evidence="3" id="KW-0862">Zinc</keyword>
<organism evidence="7 8">
    <name type="scientific">Sesamum alatum</name>
    <dbReference type="NCBI Taxonomy" id="300844"/>
    <lineage>
        <taxon>Eukaryota</taxon>
        <taxon>Viridiplantae</taxon>
        <taxon>Streptophyta</taxon>
        <taxon>Embryophyta</taxon>
        <taxon>Tracheophyta</taxon>
        <taxon>Spermatophyta</taxon>
        <taxon>Magnoliopsida</taxon>
        <taxon>eudicotyledons</taxon>
        <taxon>Gunneridae</taxon>
        <taxon>Pentapetalae</taxon>
        <taxon>asterids</taxon>
        <taxon>lamiids</taxon>
        <taxon>Lamiales</taxon>
        <taxon>Pedaliaceae</taxon>
        <taxon>Sesamum</taxon>
    </lineage>
</organism>
<feature type="compositionally biased region" description="Basic and acidic residues" evidence="5">
    <location>
        <begin position="223"/>
        <end position="245"/>
    </location>
</feature>
<dbReference type="PROSITE" id="PS50115">
    <property type="entry name" value="ARFGAP"/>
    <property type="match status" value="1"/>
</dbReference>
<feature type="region of interest" description="Disordered" evidence="5">
    <location>
        <begin position="329"/>
        <end position="360"/>
    </location>
</feature>
<dbReference type="GO" id="GO:0008270">
    <property type="term" value="F:zinc ion binding"/>
    <property type="evidence" value="ECO:0007669"/>
    <property type="project" value="UniProtKB-KW"/>
</dbReference>
<feature type="compositionally biased region" description="Basic and acidic residues" evidence="5">
    <location>
        <begin position="162"/>
        <end position="183"/>
    </location>
</feature>
<feature type="region of interest" description="Disordered" evidence="5">
    <location>
        <begin position="473"/>
        <end position="511"/>
    </location>
</feature>
<keyword evidence="2 4" id="KW-0863">Zinc-finger</keyword>
<keyword evidence="1" id="KW-0479">Metal-binding</keyword>
<gene>
    <name evidence="7" type="ORF">Salat_2415100</name>
</gene>
<dbReference type="SMART" id="SM00105">
    <property type="entry name" value="ArfGap"/>
    <property type="match status" value="1"/>
</dbReference>
<accession>A0AAE1XY15</accession>
<dbReference type="InterPro" id="IPR001164">
    <property type="entry name" value="ArfGAP_dom"/>
</dbReference>
<evidence type="ECO:0000256" key="2">
    <source>
        <dbReference type="ARBA" id="ARBA00022771"/>
    </source>
</evidence>
<evidence type="ECO:0000256" key="1">
    <source>
        <dbReference type="ARBA" id="ARBA00022723"/>
    </source>
</evidence>
<dbReference type="PANTHER" id="PTHR46085">
    <property type="entry name" value="ARFGAP/RECO-RELATED"/>
    <property type="match status" value="1"/>
</dbReference>
<evidence type="ECO:0000256" key="4">
    <source>
        <dbReference type="PROSITE-ProRule" id="PRU00288"/>
    </source>
</evidence>
<name>A0AAE1XY15_9LAMI</name>
<dbReference type="CDD" id="cd08838">
    <property type="entry name" value="ArfGap_AGFG"/>
    <property type="match status" value="1"/>
</dbReference>
<evidence type="ECO:0000256" key="5">
    <source>
        <dbReference type="SAM" id="MobiDB-lite"/>
    </source>
</evidence>
<sequence>MPRRVKEEERIEMIIRGLLRLPENKRCINCNSSGPQYVCTTFWTFVCTTCSGVHREFTHRVKSVSMAKFNEEEITALQAGGNGRAREIYFKAWDPQRNNHPDNSNLHRIREFVKNVYVDRKYAGENSSNKLPMVKLDSREKTFERHSSEKLSRGMRENFFERSSFERSSKNGRDDVHHEHSSFEKSSPSKRNHELSIKDIFEERSPRHKQENMRSSGPKSRPTRFEIVDDRFREEGGIKRYERHSSGSQRSRATSLPDIRPVLDFLGDKPPALTISGPPRANNQKDSEGSARGQKAANATIPVRTGGEEKQNDIVNSSSLIDFDALPESTNQSAEPQAQITAAKSANGSSPIASSTPANAPNMTSVESLLFDWSDAPSADATAAQLNSFNVTDSGKAMATEVSNGVGALAITNMKHDETLHGDSRDQTMPTSQINQLHSKEQNQNFAPPPGNASSGAQQSAISVESLYNQQLNKSPASNGLAPVQTVAPEKSSKAADTGGGSPPNGRKELPLDLFSSDFTAFSPAVAGWQMHQPRAAGYAMQFHHPGMSVAAFPNSTNPNNPFDVGDGRFHVQAATFPSMSSLQGALPDMAASKALESQPFTLCSSIVFSCVPIRHEFASRPQGVANVGQSEDAFASLNPIQQASGKDSLPAAPNSLLSRGNPFG</sequence>
<feature type="compositionally biased region" description="Basic and acidic residues" evidence="5">
    <location>
        <begin position="191"/>
        <end position="212"/>
    </location>
</feature>
<feature type="region of interest" description="Disordered" evidence="5">
    <location>
        <begin position="162"/>
        <end position="314"/>
    </location>
</feature>
<comment type="caution">
    <text evidence="7">The sequence shown here is derived from an EMBL/GenBank/DDBJ whole genome shotgun (WGS) entry which is preliminary data.</text>
</comment>
<proteinExistence type="predicted"/>
<dbReference type="Gene3D" id="1.10.220.150">
    <property type="entry name" value="Arf GTPase activating protein"/>
    <property type="match status" value="1"/>
</dbReference>
<reference evidence="7" key="1">
    <citation type="submission" date="2020-06" db="EMBL/GenBank/DDBJ databases">
        <authorList>
            <person name="Li T."/>
            <person name="Hu X."/>
            <person name="Zhang T."/>
            <person name="Song X."/>
            <person name="Zhang H."/>
            <person name="Dai N."/>
            <person name="Sheng W."/>
            <person name="Hou X."/>
            <person name="Wei L."/>
        </authorList>
    </citation>
    <scope>NUCLEOTIDE SEQUENCE</scope>
    <source>
        <strain evidence="7">3651</strain>
        <tissue evidence="7">Leaf</tissue>
    </source>
</reference>
<dbReference type="AlphaFoldDB" id="A0AAE1XY15"/>